<dbReference type="Proteomes" id="UP000321514">
    <property type="component" value="Unassembled WGS sequence"/>
</dbReference>
<evidence type="ECO:0000313" key="8">
    <source>
        <dbReference type="EMBL" id="SET14564.1"/>
    </source>
</evidence>
<evidence type="ECO:0000313" key="9">
    <source>
        <dbReference type="Proteomes" id="UP000183760"/>
    </source>
</evidence>
<evidence type="ECO:0000256" key="5">
    <source>
        <dbReference type="ARBA" id="ARBA00023136"/>
    </source>
</evidence>
<evidence type="ECO:0000256" key="4">
    <source>
        <dbReference type="ARBA" id="ARBA00022989"/>
    </source>
</evidence>
<comment type="caution">
    <text evidence="7">The sequence shown here is derived from an EMBL/GenBank/DDBJ whole genome shotgun (WGS) entry which is preliminary data.</text>
</comment>
<dbReference type="InterPro" id="IPR001123">
    <property type="entry name" value="LeuE-type"/>
</dbReference>
<dbReference type="PANTHER" id="PTHR30086">
    <property type="entry name" value="ARGININE EXPORTER PROTEIN ARGO"/>
    <property type="match status" value="1"/>
</dbReference>
<feature type="transmembrane region" description="Helical" evidence="6">
    <location>
        <begin position="6"/>
        <end position="29"/>
    </location>
</feature>
<comment type="subcellular location">
    <subcellularLocation>
        <location evidence="1">Cell membrane</location>
        <topology evidence="1">Multi-pass membrane protein</topology>
    </subcellularLocation>
</comment>
<dbReference type="RefSeq" id="WP_074949639.1">
    <property type="nucleotide sequence ID" value="NZ_BJXR01000006.1"/>
</dbReference>
<keyword evidence="3 6" id="KW-0812">Transmembrane</keyword>
<accession>A0A511SVL6</accession>
<proteinExistence type="predicted"/>
<dbReference type="PANTHER" id="PTHR30086:SF20">
    <property type="entry name" value="ARGININE EXPORTER PROTEIN ARGO-RELATED"/>
    <property type="match status" value="1"/>
</dbReference>
<feature type="transmembrane region" description="Helical" evidence="6">
    <location>
        <begin position="71"/>
        <end position="92"/>
    </location>
</feature>
<sequence length="211" mass="22018">MTQTSHLWLFFVLVFGIVILPGLDMAFVLASSLVGGRRSGLAAVGGIISGGMCHVAVGATGVAVLLTVMPAAFNVLLWVGALYVAWMGVALVRSPSTFSPSSQAGQRSALATFRRGALTNLLNPKAYVFMLAVFPQFLREEYGPLWLQALVLGSIIALTQGAVYGAITLAADRARGWLESRPSASARVAQAVGGLMVLAAVVTAIEGWRGA</sequence>
<reference evidence="7 10" key="2">
    <citation type="submission" date="2019-07" db="EMBL/GenBank/DDBJ databases">
        <title>Whole genome shotgun sequence of Myxococcus fulvus NBRC 100333.</title>
        <authorList>
            <person name="Hosoyama A."/>
            <person name="Uohara A."/>
            <person name="Ohji S."/>
            <person name="Ichikawa N."/>
        </authorList>
    </citation>
    <scope>NUCLEOTIDE SEQUENCE [LARGE SCALE GENOMIC DNA]</scope>
    <source>
        <strain evidence="7 10">NBRC 100333</strain>
    </source>
</reference>
<reference evidence="8 9" key="1">
    <citation type="submission" date="2016-10" db="EMBL/GenBank/DDBJ databases">
        <authorList>
            <person name="Varghese N."/>
            <person name="Submissions S."/>
        </authorList>
    </citation>
    <scope>NUCLEOTIDE SEQUENCE [LARGE SCALE GENOMIC DNA]</scope>
    <source>
        <strain evidence="8 9">DSM 16525</strain>
    </source>
</reference>
<dbReference type="PIRSF" id="PIRSF006324">
    <property type="entry name" value="LeuE"/>
    <property type="match status" value="1"/>
</dbReference>
<protein>
    <submittedName>
        <fullName evidence="7">Threonine transporter RhtB</fullName>
    </submittedName>
    <submittedName>
        <fullName evidence="8">Threonine/homoserine/homoserine lactone efflux protein</fullName>
    </submittedName>
</protein>
<dbReference type="AlphaFoldDB" id="A0A511SVL6"/>
<dbReference type="Proteomes" id="UP000183760">
    <property type="component" value="Unassembled WGS sequence"/>
</dbReference>
<gene>
    <name evidence="7" type="ORF">MFU01_02550</name>
    <name evidence="8" type="ORF">SAMN05443572_1011237</name>
</gene>
<feature type="transmembrane region" description="Helical" evidence="6">
    <location>
        <begin position="146"/>
        <end position="167"/>
    </location>
</feature>
<dbReference type="STRING" id="1334629.MFUL124B02_07100"/>
<dbReference type="GO" id="GO:0015171">
    <property type="term" value="F:amino acid transmembrane transporter activity"/>
    <property type="evidence" value="ECO:0007669"/>
    <property type="project" value="TreeGrafter"/>
</dbReference>
<keyword evidence="9" id="KW-1185">Reference proteome</keyword>
<dbReference type="Pfam" id="PF01810">
    <property type="entry name" value="LysE"/>
    <property type="match status" value="1"/>
</dbReference>
<keyword evidence="4 6" id="KW-1133">Transmembrane helix</keyword>
<evidence type="ECO:0000256" key="3">
    <source>
        <dbReference type="ARBA" id="ARBA00022692"/>
    </source>
</evidence>
<evidence type="ECO:0000256" key="6">
    <source>
        <dbReference type="SAM" id="Phobius"/>
    </source>
</evidence>
<feature type="transmembrane region" description="Helical" evidence="6">
    <location>
        <begin position="41"/>
        <end position="65"/>
    </location>
</feature>
<dbReference type="GO" id="GO:0005886">
    <property type="term" value="C:plasma membrane"/>
    <property type="evidence" value="ECO:0007669"/>
    <property type="project" value="UniProtKB-SubCell"/>
</dbReference>
<dbReference type="EMBL" id="BJXR01000006">
    <property type="protein sequence ID" value="GEN05218.1"/>
    <property type="molecule type" value="Genomic_DNA"/>
</dbReference>
<keyword evidence="2" id="KW-1003">Cell membrane</keyword>
<keyword evidence="5 6" id="KW-0472">Membrane</keyword>
<dbReference type="OrthoDB" id="9807053at2"/>
<name>A0A511SVL6_MYXFU</name>
<feature type="transmembrane region" description="Helical" evidence="6">
    <location>
        <begin position="188"/>
        <end position="208"/>
    </location>
</feature>
<evidence type="ECO:0000256" key="2">
    <source>
        <dbReference type="ARBA" id="ARBA00022475"/>
    </source>
</evidence>
<dbReference type="EMBL" id="FOIB01000001">
    <property type="protein sequence ID" value="SET14564.1"/>
    <property type="molecule type" value="Genomic_DNA"/>
</dbReference>
<evidence type="ECO:0000313" key="10">
    <source>
        <dbReference type="Proteomes" id="UP000321514"/>
    </source>
</evidence>
<evidence type="ECO:0000313" key="7">
    <source>
        <dbReference type="EMBL" id="GEN05218.1"/>
    </source>
</evidence>
<organism evidence="7 10">
    <name type="scientific">Myxococcus fulvus</name>
    <dbReference type="NCBI Taxonomy" id="33"/>
    <lineage>
        <taxon>Bacteria</taxon>
        <taxon>Pseudomonadati</taxon>
        <taxon>Myxococcota</taxon>
        <taxon>Myxococcia</taxon>
        <taxon>Myxococcales</taxon>
        <taxon>Cystobacterineae</taxon>
        <taxon>Myxococcaceae</taxon>
        <taxon>Myxococcus</taxon>
    </lineage>
</organism>
<evidence type="ECO:0000256" key="1">
    <source>
        <dbReference type="ARBA" id="ARBA00004651"/>
    </source>
</evidence>